<dbReference type="InterPro" id="IPR011055">
    <property type="entry name" value="Dup_hybrid_motif"/>
</dbReference>
<dbReference type="Pfam" id="PF01551">
    <property type="entry name" value="Peptidase_M23"/>
    <property type="match status" value="1"/>
</dbReference>
<dbReference type="PANTHER" id="PTHR21666">
    <property type="entry name" value="PEPTIDASE-RELATED"/>
    <property type="match status" value="1"/>
</dbReference>
<name>A0ABV6QCC8_9FLAO</name>
<dbReference type="Proteomes" id="UP001589832">
    <property type="component" value="Unassembled WGS sequence"/>
</dbReference>
<accession>A0ABV6QCC8</accession>
<dbReference type="InterPro" id="IPR016047">
    <property type="entry name" value="M23ase_b-sheet_dom"/>
</dbReference>
<sequence>MKKLIALIIGIVTIQHCHSQSIKSYKHIDNDTVYINFINPYYAPMEVNLSPLDSTASFIKVSSFGLIKYRDTLKNAVVIPLNRIADTSKINIKSYLNFKANFGNPNTDFNKNHSYLLPYTKGKRYKIIQSFGGKFSHNEPHSKYAIDFGLKVGDTITAVRSGKVFFVKEDSKEHCKTKKCINNANKIYILHDDGSMAHYVHLDFEGALVDIGDMVEAGQPIAISGMTGFTTIPHLHLVLYKYGGISIPFHFRGQKRKKLKQGKYYKRKI</sequence>
<keyword evidence="2" id="KW-0378">Hydrolase</keyword>
<reference evidence="2 3" key="1">
    <citation type="submission" date="2024-09" db="EMBL/GenBank/DDBJ databases">
        <authorList>
            <person name="Sun Q."/>
            <person name="Mori K."/>
        </authorList>
    </citation>
    <scope>NUCLEOTIDE SEQUENCE [LARGE SCALE GENOMIC DNA]</scope>
    <source>
        <strain evidence="2 3">NCAIM B.02481</strain>
    </source>
</reference>
<protein>
    <submittedName>
        <fullName evidence="2">M23 family metallopeptidase</fullName>
        <ecNumber evidence="2">3.4.24.-</ecNumber>
    </submittedName>
</protein>
<feature type="domain" description="M23ase beta-sheet core" evidence="1">
    <location>
        <begin position="143"/>
        <end position="243"/>
    </location>
</feature>
<dbReference type="Gene3D" id="2.70.70.10">
    <property type="entry name" value="Glucose Permease (Domain IIA)"/>
    <property type="match status" value="1"/>
</dbReference>
<evidence type="ECO:0000313" key="3">
    <source>
        <dbReference type="Proteomes" id="UP001589832"/>
    </source>
</evidence>
<dbReference type="EC" id="3.4.24.-" evidence="2"/>
<organism evidence="2 3">
    <name type="scientific">Winogradskyella pulchriflava</name>
    <dbReference type="NCBI Taxonomy" id="1110688"/>
    <lineage>
        <taxon>Bacteria</taxon>
        <taxon>Pseudomonadati</taxon>
        <taxon>Bacteroidota</taxon>
        <taxon>Flavobacteriia</taxon>
        <taxon>Flavobacteriales</taxon>
        <taxon>Flavobacteriaceae</taxon>
        <taxon>Winogradskyella</taxon>
    </lineage>
</organism>
<dbReference type="GO" id="GO:0016787">
    <property type="term" value="F:hydrolase activity"/>
    <property type="evidence" value="ECO:0007669"/>
    <property type="project" value="UniProtKB-KW"/>
</dbReference>
<gene>
    <name evidence="2" type="ORF">ACFFGA_12290</name>
</gene>
<proteinExistence type="predicted"/>
<dbReference type="CDD" id="cd12797">
    <property type="entry name" value="M23_peptidase"/>
    <property type="match status" value="1"/>
</dbReference>
<dbReference type="PANTHER" id="PTHR21666:SF294">
    <property type="entry name" value="PEPTIDASE M23"/>
    <property type="match status" value="1"/>
</dbReference>
<keyword evidence="3" id="KW-1185">Reference proteome</keyword>
<dbReference type="InterPro" id="IPR050570">
    <property type="entry name" value="Cell_wall_metabolism_enzyme"/>
</dbReference>
<comment type="caution">
    <text evidence="2">The sequence shown here is derived from an EMBL/GenBank/DDBJ whole genome shotgun (WGS) entry which is preliminary data.</text>
</comment>
<dbReference type="RefSeq" id="WP_386064460.1">
    <property type="nucleotide sequence ID" value="NZ_JBHLTQ010000006.1"/>
</dbReference>
<evidence type="ECO:0000259" key="1">
    <source>
        <dbReference type="Pfam" id="PF01551"/>
    </source>
</evidence>
<dbReference type="EMBL" id="JBHLTQ010000006">
    <property type="protein sequence ID" value="MFC0605340.1"/>
    <property type="molecule type" value="Genomic_DNA"/>
</dbReference>
<evidence type="ECO:0000313" key="2">
    <source>
        <dbReference type="EMBL" id="MFC0605340.1"/>
    </source>
</evidence>
<dbReference type="SUPFAM" id="SSF51261">
    <property type="entry name" value="Duplicated hybrid motif"/>
    <property type="match status" value="1"/>
</dbReference>